<proteinExistence type="predicted"/>
<feature type="compositionally biased region" description="Low complexity" evidence="1">
    <location>
        <begin position="461"/>
        <end position="471"/>
    </location>
</feature>
<dbReference type="Pfam" id="PF05133">
    <property type="entry name" value="SPP1_portal"/>
    <property type="match status" value="1"/>
</dbReference>
<dbReference type="EMBL" id="BAAANN010000002">
    <property type="protein sequence ID" value="GAA1940376.1"/>
    <property type="molecule type" value="Genomic_DNA"/>
</dbReference>
<dbReference type="Proteomes" id="UP001501116">
    <property type="component" value="Unassembled WGS sequence"/>
</dbReference>
<reference evidence="3" key="1">
    <citation type="journal article" date="2019" name="Int. J. Syst. Evol. Microbiol.">
        <title>The Global Catalogue of Microorganisms (GCM) 10K type strain sequencing project: providing services to taxonomists for standard genome sequencing and annotation.</title>
        <authorList>
            <consortium name="The Broad Institute Genomics Platform"/>
            <consortium name="The Broad Institute Genome Sequencing Center for Infectious Disease"/>
            <person name="Wu L."/>
            <person name="Ma J."/>
        </authorList>
    </citation>
    <scope>NUCLEOTIDE SEQUENCE [LARGE SCALE GENOMIC DNA]</scope>
    <source>
        <strain evidence="3">JCM 14545</strain>
    </source>
</reference>
<organism evidence="2 3">
    <name type="scientific">Amycolatopsis minnesotensis</name>
    <dbReference type="NCBI Taxonomy" id="337894"/>
    <lineage>
        <taxon>Bacteria</taxon>
        <taxon>Bacillati</taxon>
        <taxon>Actinomycetota</taxon>
        <taxon>Actinomycetes</taxon>
        <taxon>Pseudonocardiales</taxon>
        <taxon>Pseudonocardiaceae</taxon>
        <taxon>Amycolatopsis</taxon>
    </lineage>
</organism>
<name>A0ABP5BCB3_9PSEU</name>
<dbReference type="InterPro" id="IPR021145">
    <property type="entry name" value="Portal_protein_SPP1_Gp6-like"/>
</dbReference>
<evidence type="ECO:0000256" key="1">
    <source>
        <dbReference type="SAM" id="MobiDB-lite"/>
    </source>
</evidence>
<protein>
    <recommendedName>
        <fullName evidence="4">Portal protein</fullName>
    </recommendedName>
</protein>
<dbReference type="RefSeq" id="WP_344412777.1">
    <property type="nucleotide sequence ID" value="NZ_BAAANN010000002.1"/>
</dbReference>
<comment type="caution">
    <text evidence="2">The sequence shown here is derived from an EMBL/GenBank/DDBJ whole genome shotgun (WGS) entry which is preliminary data.</text>
</comment>
<keyword evidence="3" id="KW-1185">Reference proteome</keyword>
<feature type="region of interest" description="Disordered" evidence="1">
    <location>
        <begin position="443"/>
        <end position="471"/>
    </location>
</feature>
<evidence type="ECO:0008006" key="4">
    <source>
        <dbReference type="Google" id="ProtNLM"/>
    </source>
</evidence>
<accession>A0ABP5BCB3</accession>
<evidence type="ECO:0000313" key="3">
    <source>
        <dbReference type="Proteomes" id="UP001501116"/>
    </source>
</evidence>
<evidence type="ECO:0000313" key="2">
    <source>
        <dbReference type="EMBL" id="GAA1940376.1"/>
    </source>
</evidence>
<sequence length="471" mass="52533">MPVSYEEHVDQLTNKLNGAIPRLKRSNAYYDSKYRLESIGIGTPPEMRKLNVAIGWPRMYLDSIEERLDVETFRLSGKADPIERLTDWWKYNRLDEESSLGHLEALIYGRSYITVSAPGEDDHPDNPLIRVESPLNLYAEVDPRTQKVKRALRRYKGPAGSLDEYATLLLPDDTIQLRRSDGAMSRWTVESRVNHKLGRVLVVPLLNRERLSERDGRSEITPEIRSMTDAASRVMMNLQSAAELMAVPQRVIFGADAESIAGTGSQREILDAYYARIIAIENEMGKATQFTAADLRNFVEGLEQIAKHVASYTGLPPQYLAFASDNPASAEAIRSAEARLVKKAERRARMFGGSWEEVMRLAVLVMDGKIPDDYYRLETVWRDPSTPTFAAKADAVSKLYNSGNGIIPKERARMDLGYSAEERAEMAKQDDAEPVARLNALVGAPIPGQHRPPATPPPNPAAKDAPAQVAA</sequence>
<gene>
    <name evidence="2" type="ORF">GCM10009754_04450</name>
</gene>